<feature type="transmembrane region" description="Helical" evidence="1">
    <location>
        <begin position="86"/>
        <end position="105"/>
    </location>
</feature>
<evidence type="ECO:0000313" key="2">
    <source>
        <dbReference type="EMBL" id="RAL26788.1"/>
    </source>
</evidence>
<keyword evidence="3" id="KW-1185">Reference proteome</keyword>
<dbReference type="AlphaFoldDB" id="A0A364K928"/>
<name>A0A364K928_9BACL</name>
<protein>
    <recommendedName>
        <fullName evidence="4">Phage holin family protein</fullName>
    </recommendedName>
</protein>
<feature type="transmembrane region" description="Helical" evidence="1">
    <location>
        <begin position="30"/>
        <end position="49"/>
    </location>
</feature>
<keyword evidence="1" id="KW-1133">Transmembrane helix</keyword>
<reference evidence="2 3" key="1">
    <citation type="submission" date="2018-06" db="EMBL/GenBank/DDBJ databases">
        <title>Thermoflavimicrobium daqus sp. nov., a thermophilic microbe isolated from Moutai-flavour Daqu.</title>
        <authorList>
            <person name="Wang X."/>
            <person name="Zhou H."/>
        </authorList>
    </citation>
    <scope>NUCLEOTIDE SEQUENCE [LARGE SCALE GENOMIC DNA]</scope>
    <source>
        <strain evidence="2 3">FBKL4.011</strain>
    </source>
</reference>
<proteinExistence type="predicted"/>
<dbReference type="Proteomes" id="UP000251213">
    <property type="component" value="Unassembled WGS sequence"/>
</dbReference>
<evidence type="ECO:0000313" key="3">
    <source>
        <dbReference type="Proteomes" id="UP000251213"/>
    </source>
</evidence>
<dbReference type="PANTHER" id="PTHR37309:SF1">
    <property type="entry name" value="SLR0284 PROTEIN"/>
    <property type="match status" value="1"/>
</dbReference>
<accession>A0A364K928</accession>
<sequence length="112" mass="12126">MFIVHHIVRFIVAIVVLWSLSTLVPGFSVLGFWTAFFASIVIAGVGWVIESFLGKDISPFARGVVGFIVSAVVVLLTAWLIPGIRISFLGALLASLVIGVIDIFIPTRTRQT</sequence>
<feature type="transmembrane region" description="Helical" evidence="1">
    <location>
        <begin position="61"/>
        <end position="80"/>
    </location>
</feature>
<dbReference type="OrthoDB" id="1701386at2"/>
<dbReference type="RefSeq" id="WP_113657393.1">
    <property type="nucleotide sequence ID" value="NZ_KZ845663.1"/>
</dbReference>
<keyword evidence="1" id="KW-0472">Membrane</keyword>
<evidence type="ECO:0008006" key="4">
    <source>
        <dbReference type="Google" id="ProtNLM"/>
    </source>
</evidence>
<comment type="caution">
    <text evidence="2">The sequence shown here is derived from an EMBL/GenBank/DDBJ whole genome shotgun (WGS) entry which is preliminary data.</text>
</comment>
<dbReference type="Pfam" id="PF04020">
    <property type="entry name" value="Phage_holin_4_2"/>
    <property type="match status" value="1"/>
</dbReference>
<feature type="transmembrane region" description="Helical" evidence="1">
    <location>
        <begin position="7"/>
        <end position="24"/>
    </location>
</feature>
<organism evidence="2 3">
    <name type="scientific">Thermoflavimicrobium daqui</name>
    <dbReference type="NCBI Taxonomy" id="2137476"/>
    <lineage>
        <taxon>Bacteria</taxon>
        <taxon>Bacillati</taxon>
        <taxon>Bacillota</taxon>
        <taxon>Bacilli</taxon>
        <taxon>Bacillales</taxon>
        <taxon>Thermoactinomycetaceae</taxon>
        <taxon>Thermoflavimicrobium</taxon>
    </lineage>
</organism>
<dbReference type="InterPro" id="IPR007165">
    <property type="entry name" value="Phage_holin_4_2"/>
</dbReference>
<reference evidence="2 3" key="2">
    <citation type="submission" date="2018-06" db="EMBL/GenBank/DDBJ databases">
        <authorList>
            <person name="Zhirakovskaya E."/>
        </authorList>
    </citation>
    <scope>NUCLEOTIDE SEQUENCE [LARGE SCALE GENOMIC DNA]</scope>
    <source>
        <strain evidence="2 3">FBKL4.011</strain>
    </source>
</reference>
<dbReference type="PANTHER" id="PTHR37309">
    <property type="entry name" value="SLR0284 PROTEIN"/>
    <property type="match status" value="1"/>
</dbReference>
<keyword evidence="1" id="KW-0812">Transmembrane</keyword>
<dbReference type="EMBL" id="QJKK01000001">
    <property type="protein sequence ID" value="RAL26788.1"/>
    <property type="molecule type" value="Genomic_DNA"/>
</dbReference>
<gene>
    <name evidence="2" type="ORF">DL897_01670</name>
</gene>
<evidence type="ECO:0000256" key="1">
    <source>
        <dbReference type="SAM" id="Phobius"/>
    </source>
</evidence>